<accession>A0A7W2IT11</accession>
<evidence type="ECO:0000256" key="1">
    <source>
        <dbReference type="SAM" id="SignalP"/>
    </source>
</evidence>
<evidence type="ECO:0000313" key="3">
    <source>
        <dbReference type="Proteomes" id="UP000571701"/>
    </source>
</evidence>
<dbReference type="RefSeq" id="WP_182107198.1">
    <property type="nucleotide sequence ID" value="NZ_JACFYF010000002.1"/>
</dbReference>
<comment type="caution">
    <text evidence="2">The sequence shown here is derived from an EMBL/GenBank/DDBJ whole genome shotgun (WGS) entry which is preliminary data.</text>
</comment>
<protein>
    <submittedName>
        <fullName evidence="2">Uncharacterized protein</fullName>
    </submittedName>
</protein>
<dbReference type="EMBL" id="JACFYF010000002">
    <property type="protein sequence ID" value="MBA5761678.1"/>
    <property type="molecule type" value="Genomic_DNA"/>
</dbReference>
<feature type="chain" id="PRO_5031279063" evidence="1">
    <location>
        <begin position="24"/>
        <end position="154"/>
    </location>
</feature>
<gene>
    <name evidence="2" type="ORF">H2O73_04895</name>
</gene>
<feature type="signal peptide" evidence="1">
    <location>
        <begin position="1"/>
        <end position="23"/>
    </location>
</feature>
<reference evidence="2 3" key="1">
    <citation type="submission" date="2020-07" db="EMBL/GenBank/DDBJ databases">
        <title>Vibrio marinisediminis sp. nov., isolated from marine sediment.</title>
        <authorList>
            <person name="Ji X."/>
        </authorList>
    </citation>
    <scope>NUCLEOTIDE SEQUENCE [LARGE SCALE GENOMIC DNA]</scope>
    <source>
        <strain evidence="2 3">404</strain>
    </source>
</reference>
<organism evidence="2 3">
    <name type="scientific">Vibrio marinisediminis</name>
    <dbReference type="NCBI Taxonomy" id="2758441"/>
    <lineage>
        <taxon>Bacteria</taxon>
        <taxon>Pseudomonadati</taxon>
        <taxon>Pseudomonadota</taxon>
        <taxon>Gammaproteobacteria</taxon>
        <taxon>Vibrionales</taxon>
        <taxon>Vibrionaceae</taxon>
        <taxon>Vibrio</taxon>
    </lineage>
</organism>
<keyword evidence="1" id="KW-0732">Signal</keyword>
<dbReference type="Proteomes" id="UP000571701">
    <property type="component" value="Unassembled WGS sequence"/>
</dbReference>
<dbReference type="AlphaFoldDB" id="A0A7W2IT11"/>
<keyword evidence="3" id="KW-1185">Reference proteome</keyword>
<sequence>MGRTYCSWILGLSAFCLSFPLYACSYDGQPSNPFTESYPGSLDIAFATSAAVDNKQISIVDELEGQKGLRRVSWWLKLMLDQHGNELQSVSYIYLVDSHLWSQVVGSSIRIHASPVMGDRSSVLMLSEAALYALVGGQVDFAQALELGIIQYSS</sequence>
<evidence type="ECO:0000313" key="2">
    <source>
        <dbReference type="EMBL" id="MBA5761678.1"/>
    </source>
</evidence>
<proteinExistence type="predicted"/>
<name>A0A7W2IT11_9VIBR</name>